<evidence type="ECO:0000256" key="3">
    <source>
        <dbReference type="ARBA" id="ARBA00022827"/>
    </source>
</evidence>
<dbReference type="PANTHER" id="PTHR42934:SF2">
    <property type="entry name" value="GLYCOLATE OXIDASE SUBUNIT GLCD"/>
    <property type="match status" value="1"/>
</dbReference>
<dbReference type="FunFam" id="1.10.45.10:FF:000001">
    <property type="entry name" value="D-lactate dehydrogenase mitochondrial"/>
    <property type="match status" value="1"/>
</dbReference>
<proteinExistence type="predicted"/>
<dbReference type="Gene3D" id="3.30.70.2190">
    <property type="match status" value="1"/>
</dbReference>
<dbReference type="PANTHER" id="PTHR42934">
    <property type="entry name" value="GLYCOLATE OXIDASE SUBUNIT GLCD"/>
    <property type="match status" value="1"/>
</dbReference>
<accession>A0A7C1RAE0</accession>
<comment type="cofactor">
    <cofactor evidence="1">
        <name>FAD</name>
        <dbReference type="ChEBI" id="CHEBI:57692"/>
    </cofactor>
</comment>
<evidence type="ECO:0000313" key="6">
    <source>
        <dbReference type="EMBL" id="HDZ49784.1"/>
    </source>
</evidence>
<dbReference type="InterPro" id="IPR004113">
    <property type="entry name" value="FAD-bd_oxidored_4_C"/>
</dbReference>
<evidence type="ECO:0000256" key="4">
    <source>
        <dbReference type="ARBA" id="ARBA00023002"/>
    </source>
</evidence>
<dbReference type="Proteomes" id="UP000885667">
    <property type="component" value="Unassembled WGS sequence"/>
</dbReference>
<sequence length="230" mass="25888">MIIVKKIINNRLLPTTIELMDRLTISACEKFLQKELPFSQAKAHLWIGLDGNKKEEVASMYQSMGEICLDKGALDVFVAEDRPNRDRIWQARQSIHEALVHSNPKMVGNDIVVPRSKVLSLIKGIDSLSRKHSVSFAKFGHLGDGNIHVYILQKNMNDSTWEKVKSEAVQELFELTISLGGLISGEHGIGLVKKKYLSLVMSKTQIELMRGIKKVFDPHNILNPGKIFDS</sequence>
<feature type="domain" description="FAD-binding oxidoreductase/transferase type 4 C-terminal" evidence="5">
    <location>
        <begin position="4"/>
        <end position="227"/>
    </location>
</feature>
<evidence type="ECO:0000259" key="5">
    <source>
        <dbReference type="Pfam" id="PF02913"/>
    </source>
</evidence>
<evidence type="ECO:0000256" key="1">
    <source>
        <dbReference type="ARBA" id="ARBA00001974"/>
    </source>
</evidence>
<dbReference type="GO" id="GO:0016491">
    <property type="term" value="F:oxidoreductase activity"/>
    <property type="evidence" value="ECO:0007669"/>
    <property type="project" value="UniProtKB-KW"/>
</dbReference>
<dbReference type="GO" id="GO:0050660">
    <property type="term" value="F:flavin adenine dinucleotide binding"/>
    <property type="evidence" value="ECO:0007669"/>
    <property type="project" value="InterPro"/>
</dbReference>
<comment type="caution">
    <text evidence="6">The sequence shown here is derived from an EMBL/GenBank/DDBJ whole genome shotgun (WGS) entry which is preliminary data.</text>
</comment>
<dbReference type="Gene3D" id="1.10.45.10">
    <property type="entry name" value="Vanillyl-alcohol Oxidase, Chain A, domain 4"/>
    <property type="match status" value="1"/>
</dbReference>
<protein>
    <recommendedName>
        <fullName evidence="5">FAD-binding oxidoreductase/transferase type 4 C-terminal domain-containing protein</fullName>
    </recommendedName>
</protein>
<dbReference type="InterPro" id="IPR051914">
    <property type="entry name" value="FAD-linked_OxidoTrans_Type4"/>
</dbReference>
<keyword evidence="2" id="KW-0285">Flavoprotein</keyword>
<dbReference type="InterPro" id="IPR016171">
    <property type="entry name" value="Vanillyl_alc_oxidase_C-sub2"/>
</dbReference>
<dbReference type="Pfam" id="PF02913">
    <property type="entry name" value="FAD-oxidase_C"/>
    <property type="match status" value="1"/>
</dbReference>
<keyword evidence="3" id="KW-0274">FAD</keyword>
<evidence type="ECO:0000256" key="2">
    <source>
        <dbReference type="ARBA" id="ARBA00022630"/>
    </source>
</evidence>
<dbReference type="SUPFAM" id="SSF55103">
    <property type="entry name" value="FAD-linked oxidases, C-terminal domain"/>
    <property type="match status" value="1"/>
</dbReference>
<organism evidence="6">
    <name type="scientific">Aerophobetes bacterium</name>
    <dbReference type="NCBI Taxonomy" id="2030807"/>
    <lineage>
        <taxon>Bacteria</taxon>
        <taxon>Candidatus Aerophobota</taxon>
    </lineage>
</organism>
<dbReference type="EMBL" id="DRFT01000071">
    <property type="protein sequence ID" value="HDZ49784.1"/>
    <property type="molecule type" value="Genomic_DNA"/>
</dbReference>
<dbReference type="InterPro" id="IPR016164">
    <property type="entry name" value="FAD-linked_Oxase-like_C"/>
</dbReference>
<dbReference type="Gene3D" id="3.30.70.2740">
    <property type="match status" value="1"/>
</dbReference>
<gene>
    <name evidence="6" type="ORF">ENH69_01030</name>
</gene>
<name>A0A7C1RAE0_UNCAE</name>
<keyword evidence="4" id="KW-0560">Oxidoreductase</keyword>
<dbReference type="AlphaFoldDB" id="A0A7C1RAE0"/>
<reference evidence="6" key="1">
    <citation type="journal article" date="2020" name="mSystems">
        <title>Genome- and Community-Level Interaction Insights into Carbon Utilization and Element Cycling Functions of Hydrothermarchaeota in Hydrothermal Sediment.</title>
        <authorList>
            <person name="Zhou Z."/>
            <person name="Liu Y."/>
            <person name="Xu W."/>
            <person name="Pan J."/>
            <person name="Luo Z.H."/>
            <person name="Li M."/>
        </authorList>
    </citation>
    <scope>NUCLEOTIDE SEQUENCE [LARGE SCALE GENOMIC DNA]</scope>
    <source>
        <strain evidence="6">HyVt-329</strain>
    </source>
</reference>